<feature type="compositionally biased region" description="Polar residues" evidence="1">
    <location>
        <begin position="72"/>
        <end position="86"/>
    </location>
</feature>
<proteinExistence type="predicted"/>
<feature type="non-terminal residue" evidence="2">
    <location>
        <position position="1"/>
    </location>
</feature>
<reference evidence="2" key="1">
    <citation type="submission" date="2014-09" db="EMBL/GenBank/DDBJ databases">
        <authorList>
            <person name="Magalhaes I.L.F."/>
            <person name="Oliveira U."/>
            <person name="Santos F.R."/>
            <person name="Vidigal T.H.D.A."/>
            <person name="Brescovit A.D."/>
            <person name="Santos A.J."/>
        </authorList>
    </citation>
    <scope>NUCLEOTIDE SEQUENCE</scope>
</reference>
<accession>A0A0K8TIS0</accession>
<protein>
    <submittedName>
        <fullName evidence="2">Uncharacterized protein</fullName>
    </submittedName>
</protein>
<sequence length="114" mass="12654">SKYFITALQSHCYKCNVDDAKLWCRCHHSSGSQLRYDGACSKIAVVGLSGSGSGPRRDASTAEAQHWRHYGSQKTSGTVNDGTSHNIDSNCSQKTHFYNGMDELLLNRTEQNLR</sequence>
<dbReference type="EMBL" id="GBRD01000811">
    <property type="protein sequence ID" value="JAG65010.1"/>
    <property type="molecule type" value="Transcribed_RNA"/>
</dbReference>
<evidence type="ECO:0000313" key="2">
    <source>
        <dbReference type="EMBL" id="JAG65010.1"/>
    </source>
</evidence>
<feature type="non-terminal residue" evidence="2">
    <location>
        <position position="114"/>
    </location>
</feature>
<feature type="region of interest" description="Disordered" evidence="1">
    <location>
        <begin position="49"/>
        <end position="86"/>
    </location>
</feature>
<organism evidence="2">
    <name type="scientific">Lygus hesperus</name>
    <name type="common">Western plant bug</name>
    <dbReference type="NCBI Taxonomy" id="30085"/>
    <lineage>
        <taxon>Eukaryota</taxon>
        <taxon>Metazoa</taxon>
        <taxon>Ecdysozoa</taxon>
        <taxon>Arthropoda</taxon>
        <taxon>Hexapoda</taxon>
        <taxon>Insecta</taxon>
        <taxon>Pterygota</taxon>
        <taxon>Neoptera</taxon>
        <taxon>Paraneoptera</taxon>
        <taxon>Hemiptera</taxon>
        <taxon>Heteroptera</taxon>
        <taxon>Panheteroptera</taxon>
        <taxon>Cimicomorpha</taxon>
        <taxon>Miridae</taxon>
        <taxon>Mirini</taxon>
        <taxon>Lygus</taxon>
    </lineage>
</organism>
<evidence type="ECO:0000256" key="1">
    <source>
        <dbReference type="SAM" id="MobiDB-lite"/>
    </source>
</evidence>
<name>A0A0K8TIS0_LYGHE</name>
<dbReference type="AlphaFoldDB" id="A0A0K8TIS0"/>